<reference evidence="1" key="1">
    <citation type="submission" date="2023-06" db="EMBL/GenBank/DDBJ databases">
        <title>Survivors Of The Sea: Transcriptome response of Skeletonema marinoi to long-term dormancy.</title>
        <authorList>
            <person name="Pinder M.I.M."/>
            <person name="Kourtchenko O."/>
            <person name="Robertson E.K."/>
            <person name="Larsson T."/>
            <person name="Maumus F."/>
            <person name="Osuna-Cruz C.M."/>
            <person name="Vancaester E."/>
            <person name="Stenow R."/>
            <person name="Vandepoele K."/>
            <person name="Ploug H."/>
            <person name="Bruchert V."/>
            <person name="Godhe A."/>
            <person name="Topel M."/>
        </authorList>
    </citation>
    <scope>NUCLEOTIDE SEQUENCE</scope>
    <source>
        <strain evidence="1">R05AC</strain>
    </source>
</reference>
<keyword evidence="2" id="KW-1185">Reference proteome</keyword>
<dbReference type="AlphaFoldDB" id="A0AAD9DBR7"/>
<protein>
    <submittedName>
        <fullName evidence="1">Ubiquitin-like domain-containing protein</fullName>
    </submittedName>
</protein>
<accession>A0AAD9DBR7</accession>
<dbReference type="EMBL" id="JATAAI010000017">
    <property type="protein sequence ID" value="KAK1739978.1"/>
    <property type="molecule type" value="Genomic_DNA"/>
</dbReference>
<name>A0AAD9DBR7_9STRA</name>
<dbReference type="Proteomes" id="UP001224775">
    <property type="component" value="Unassembled WGS sequence"/>
</dbReference>
<evidence type="ECO:0000313" key="2">
    <source>
        <dbReference type="Proteomes" id="UP001224775"/>
    </source>
</evidence>
<organism evidence="1 2">
    <name type="scientific">Skeletonema marinoi</name>
    <dbReference type="NCBI Taxonomy" id="267567"/>
    <lineage>
        <taxon>Eukaryota</taxon>
        <taxon>Sar</taxon>
        <taxon>Stramenopiles</taxon>
        <taxon>Ochrophyta</taxon>
        <taxon>Bacillariophyta</taxon>
        <taxon>Coscinodiscophyceae</taxon>
        <taxon>Thalassiosirophycidae</taxon>
        <taxon>Thalassiosirales</taxon>
        <taxon>Skeletonemataceae</taxon>
        <taxon>Skeletonema</taxon>
        <taxon>Skeletonema marinoi-dohrnii complex</taxon>
    </lineage>
</organism>
<proteinExistence type="predicted"/>
<dbReference type="Gene3D" id="2.60.120.620">
    <property type="entry name" value="q2cbj1_9rhob like domain"/>
    <property type="match status" value="1"/>
</dbReference>
<gene>
    <name evidence="1" type="ORF">QTG54_009737</name>
</gene>
<evidence type="ECO:0000313" key="1">
    <source>
        <dbReference type="EMBL" id="KAK1739978.1"/>
    </source>
</evidence>
<comment type="caution">
    <text evidence="1">The sequence shown here is derived from an EMBL/GenBank/DDBJ whole genome shotgun (WGS) entry which is preliminary data.</text>
</comment>
<sequence>MGGGGFSTFRYLESPDILHESQLQLLCEWIDFMWEKTALLTENADRVDMRLTLSEEQLHTIMSALDSSLEDKYKFSNVSEKFESLFHQVSHLPRSRGIGYKVALRATRGPTNSCIDFHCDGGYATSTSQIPLNSPAEYKGGQICFFVNDHLHFVPRPLGSLVQHPPNVLHGVTQVTEGTRKSLFIVDQYNGLGENGVVELTSDDVASYVAHRALVAGMKRTPVVDLTK</sequence>